<evidence type="ECO:0000256" key="3">
    <source>
        <dbReference type="ARBA" id="ARBA00022692"/>
    </source>
</evidence>
<dbReference type="EMBL" id="KV898018">
    <property type="protein sequence ID" value="OON16299.1"/>
    <property type="molecule type" value="Genomic_DNA"/>
</dbReference>
<organism evidence="6 7">
    <name type="scientific">Opisthorchis viverrini</name>
    <name type="common">Southeast Asian liver fluke</name>
    <dbReference type="NCBI Taxonomy" id="6198"/>
    <lineage>
        <taxon>Eukaryota</taxon>
        <taxon>Metazoa</taxon>
        <taxon>Spiralia</taxon>
        <taxon>Lophotrochozoa</taxon>
        <taxon>Platyhelminthes</taxon>
        <taxon>Trematoda</taxon>
        <taxon>Digenea</taxon>
        <taxon>Opisthorchiida</taxon>
        <taxon>Opisthorchiata</taxon>
        <taxon>Opisthorchiidae</taxon>
        <taxon>Opisthorchis</taxon>
    </lineage>
</organism>
<dbReference type="AlphaFoldDB" id="A0A1S8WPA7"/>
<dbReference type="Proteomes" id="UP000243686">
    <property type="component" value="Unassembled WGS sequence"/>
</dbReference>
<evidence type="ECO:0000256" key="4">
    <source>
        <dbReference type="ARBA" id="ARBA00022989"/>
    </source>
</evidence>
<evidence type="ECO:0000256" key="2">
    <source>
        <dbReference type="ARBA" id="ARBA00022448"/>
    </source>
</evidence>
<proteinExistence type="predicted"/>
<keyword evidence="4" id="KW-1133">Transmembrane helix</keyword>
<dbReference type="PANTHER" id="PTHR11616">
    <property type="entry name" value="SODIUM/CHLORIDE DEPENDENT TRANSPORTER"/>
    <property type="match status" value="1"/>
</dbReference>
<protein>
    <submittedName>
        <fullName evidence="6">Uncharacterized protein</fullName>
    </submittedName>
</protein>
<keyword evidence="7" id="KW-1185">Reference proteome</keyword>
<evidence type="ECO:0000313" key="7">
    <source>
        <dbReference type="Proteomes" id="UP000243686"/>
    </source>
</evidence>
<dbReference type="GO" id="GO:0005886">
    <property type="term" value="C:plasma membrane"/>
    <property type="evidence" value="ECO:0007669"/>
    <property type="project" value="TreeGrafter"/>
</dbReference>
<keyword evidence="2" id="KW-0813">Transport</keyword>
<comment type="subcellular location">
    <subcellularLocation>
        <location evidence="1">Membrane</location>
        <topology evidence="1">Multi-pass membrane protein</topology>
    </subcellularLocation>
</comment>
<evidence type="ECO:0000313" key="6">
    <source>
        <dbReference type="EMBL" id="OON16299.1"/>
    </source>
</evidence>
<dbReference type="InterPro" id="IPR000175">
    <property type="entry name" value="Na/ntran_symport"/>
</dbReference>
<keyword evidence="3" id="KW-0812">Transmembrane</keyword>
<dbReference type="GO" id="GO:0006865">
    <property type="term" value="P:amino acid transport"/>
    <property type="evidence" value="ECO:0007669"/>
    <property type="project" value="TreeGrafter"/>
</dbReference>
<dbReference type="SUPFAM" id="SSF161070">
    <property type="entry name" value="SNF-like"/>
    <property type="match status" value="1"/>
</dbReference>
<dbReference type="InterPro" id="IPR037272">
    <property type="entry name" value="SNS_sf"/>
</dbReference>
<evidence type="ECO:0000256" key="5">
    <source>
        <dbReference type="ARBA" id="ARBA00023136"/>
    </source>
</evidence>
<evidence type="ECO:0000256" key="1">
    <source>
        <dbReference type="ARBA" id="ARBA00004141"/>
    </source>
</evidence>
<dbReference type="GO" id="GO:0035725">
    <property type="term" value="P:sodium ion transmembrane transport"/>
    <property type="evidence" value="ECO:0007669"/>
    <property type="project" value="TreeGrafter"/>
</dbReference>
<dbReference type="Pfam" id="PF00209">
    <property type="entry name" value="SNF"/>
    <property type="match status" value="1"/>
</dbReference>
<name>A0A1S8WPA7_OPIVI</name>
<accession>A0A1S8WPA7</accession>
<reference evidence="6 7" key="1">
    <citation type="submission" date="2015-03" db="EMBL/GenBank/DDBJ databases">
        <title>Draft genome of the nematode, Opisthorchis viverrini.</title>
        <authorList>
            <person name="Mitreva M."/>
        </authorList>
    </citation>
    <scope>NUCLEOTIDE SEQUENCE [LARGE SCALE GENOMIC DNA]</scope>
    <source>
        <strain evidence="6">Khon Kaen</strain>
    </source>
</reference>
<sequence>MAWACLLYPAPGYNSPPHLLNTKLSNHVLEATPGIEVFGTPSWKLTLCLFACWVICCLAVIKGVQSLGKNAYGVC</sequence>
<gene>
    <name evidence="6" type="ORF">X801_07890</name>
</gene>
<keyword evidence="5" id="KW-0472">Membrane</keyword>
<dbReference type="PANTHER" id="PTHR11616:SF240">
    <property type="entry name" value="BLOATED TUBULES, ISOFORM B-RELATED"/>
    <property type="match status" value="1"/>
</dbReference>